<evidence type="ECO:0000313" key="2">
    <source>
        <dbReference type="EMBL" id="KAJ5299229.1"/>
    </source>
</evidence>
<name>A0A9W9GFF7_9EURO</name>
<sequence>MPTAKAKIGDVLLAETDVWENVEGNVYFPPTAIKDKSTFVGTDTTTFCPWKGHAQYYTIKLGDKDVKDAAWYYPEPYEKAMNIKDHVAFYKTKVQVTVD</sequence>
<dbReference type="Pfam" id="PF04248">
    <property type="entry name" value="NTP_transf_9"/>
    <property type="match status" value="1"/>
</dbReference>
<keyword evidence="3" id="KW-1185">Reference proteome</keyword>
<protein>
    <recommendedName>
        <fullName evidence="1">DUF427 domain-containing protein</fullName>
    </recommendedName>
</protein>
<dbReference type="OrthoDB" id="18996at2759"/>
<dbReference type="InterPro" id="IPR038694">
    <property type="entry name" value="DUF427_sf"/>
</dbReference>
<dbReference type="AlphaFoldDB" id="A0A9W9GFF7"/>
<evidence type="ECO:0000313" key="3">
    <source>
        <dbReference type="Proteomes" id="UP001147746"/>
    </source>
</evidence>
<dbReference type="EMBL" id="JAPZBO010000010">
    <property type="protein sequence ID" value="KAJ5299229.1"/>
    <property type="molecule type" value="Genomic_DNA"/>
</dbReference>
<evidence type="ECO:0000259" key="1">
    <source>
        <dbReference type="Pfam" id="PF04248"/>
    </source>
</evidence>
<dbReference type="PANTHER" id="PTHR34310">
    <property type="entry name" value="DUF427 DOMAIN PROTEIN (AFU_ORTHOLOGUE AFUA_3G02220)"/>
    <property type="match status" value="1"/>
</dbReference>
<comment type="caution">
    <text evidence="2">The sequence shown here is derived from an EMBL/GenBank/DDBJ whole genome shotgun (WGS) entry which is preliminary data.</text>
</comment>
<dbReference type="InterPro" id="IPR007361">
    <property type="entry name" value="DUF427"/>
</dbReference>
<reference evidence="2" key="2">
    <citation type="journal article" date="2023" name="IMA Fungus">
        <title>Comparative genomic study of the Penicillium genus elucidates a diverse pangenome and 15 lateral gene transfer events.</title>
        <authorList>
            <person name="Petersen C."/>
            <person name="Sorensen T."/>
            <person name="Nielsen M.R."/>
            <person name="Sondergaard T.E."/>
            <person name="Sorensen J.L."/>
            <person name="Fitzpatrick D.A."/>
            <person name="Frisvad J.C."/>
            <person name="Nielsen K.L."/>
        </authorList>
    </citation>
    <scope>NUCLEOTIDE SEQUENCE</scope>
    <source>
        <strain evidence="2">IBT 21472</strain>
    </source>
</reference>
<dbReference type="PANTHER" id="PTHR34310:SF5">
    <property type="entry name" value="DUF427 DOMAIN PROTEIN (AFU_ORTHOLOGUE AFUA_3G02220)"/>
    <property type="match status" value="1"/>
</dbReference>
<proteinExistence type="predicted"/>
<dbReference type="Proteomes" id="UP001147746">
    <property type="component" value="Unassembled WGS sequence"/>
</dbReference>
<feature type="domain" description="DUF427" evidence="1">
    <location>
        <begin position="5"/>
        <end position="91"/>
    </location>
</feature>
<accession>A0A9W9GFF7</accession>
<organism evidence="2 3">
    <name type="scientific">Penicillium atrosanguineum</name>
    <dbReference type="NCBI Taxonomy" id="1132637"/>
    <lineage>
        <taxon>Eukaryota</taxon>
        <taxon>Fungi</taxon>
        <taxon>Dikarya</taxon>
        <taxon>Ascomycota</taxon>
        <taxon>Pezizomycotina</taxon>
        <taxon>Eurotiomycetes</taxon>
        <taxon>Eurotiomycetidae</taxon>
        <taxon>Eurotiales</taxon>
        <taxon>Aspergillaceae</taxon>
        <taxon>Penicillium</taxon>
    </lineage>
</organism>
<reference evidence="2" key="1">
    <citation type="submission" date="2022-12" db="EMBL/GenBank/DDBJ databases">
        <authorList>
            <person name="Petersen C."/>
        </authorList>
    </citation>
    <scope>NUCLEOTIDE SEQUENCE</scope>
    <source>
        <strain evidence="2">IBT 21472</strain>
    </source>
</reference>
<dbReference type="Gene3D" id="2.170.150.40">
    <property type="entry name" value="Domain of unknown function (DUF427)"/>
    <property type="match status" value="1"/>
</dbReference>
<gene>
    <name evidence="2" type="ORF">N7476_010786</name>
</gene>